<protein>
    <submittedName>
        <fullName evidence="1">Carboxypeptidase-like regulatory domain-containing protein</fullName>
    </submittedName>
</protein>
<proteinExistence type="predicted"/>
<dbReference type="Gene3D" id="2.60.40.1120">
    <property type="entry name" value="Carboxypeptidase-like, regulatory domain"/>
    <property type="match status" value="1"/>
</dbReference>
<dbReference type="SUPFAM" id="SSF49464">
    <property type="entry name" value="Carboxypeptidase regulatory domain-like"/>
    <property type="match status" value="1"/>
</dbReference>
<comment type="caution">
    <text evidence="1">The sequence shown here is derived from an EMBL/GenBank/DDBJ whole genome shotgun (WGS) entry which is preliminary data.</text>
</comment>
<dbReference type="EMBL" id="JAZDDG010000008">
    <property type="protein sequence ID" value="MEE1977785.1"/>
    <property type="molecule type" value="Genomic_DNA"/>
</dbReference>
<dbReference type="Proteomes" id="UP001356308">
    <property type="component" value="Unassembled WGS sequence"/>
</dbReference>
<gene>
    <name evidence="1" type="ORF">V1I91_17020</name>
</gene>
<evidence type="ECO:0000313" key="1">
    <source>
        <dbReference type="EMBL" id="MEE1977785.1"/>
    </source>
</evidence>
<evidence type="ECO:0000313" key="2">
    <source>
        <dbReference type="Proteomes" id="UP001356308"/>
    </source>
</evidence>
<accession>A0ABU7IXT5</accession>
<dbReference type="RefSeq" id="WP_272652467.1">
    <property type="nucleotide sequence ID" value="NZ_JAZDDG010000008.1"/>
</dbReference>
<dbReference type="Pfam" id="PF13715">
    <property type="entry name" value="CarbopepD_reg_2"/>
    <property type="match status" value="1"/>
</dbReference>
<dbReference type="InterPro" id="IPR008969">
    <property type="entry name" value="CarboxyPept-like_regulatory"/>
</dbReference>
<name>A0ABU7IXT5_9FLAO</name>
<keyword evidence="2" id="KW-1185">Reference proteome</keyword>
<organism evidence="1 2">
    <name type="scientific">Maribacter cobaltidurans</name>
    <dbReference type="NCBI Taxonomy" id="1178778"/>
    <lineage>
        <taxon>Bacteria</taxon>
        <taxon>Pseudomonadati</taxon>
        <taxon>Bacteroidota</taxon>
        <taxon>Flavobacteriia</taxon>
        <taxon>Flavobacteriales</taxon>
        <taxon>Flavobacteriaceae</taxon>
        <taxon>Maribacter</taxon>
    </lineage>
</organism>
<sequence>MFGIFVGNGQESDFVRGRLLDRDTGEPIVFATVRIVGQAKGVITNMDGGFRLPQEYRQKEESIEISSMGYIKKIYNLQNLSPKDINIMYLDPGILSLSEAVVKGKKPKKLSAVQIVRRAIKYIPKNYPLKPFSSTGYYRDFQLKKKNYVNLNEAILEVLDLGFGTNDYLNSQVIVYDYHKNQDFEKDIEGMYKYDYKNYQKYIDKAYLFDYGGNEFTILRIHDAIRNYANNSFDFVNVMEKDFINNHFFKKEPEIKSGDESLFVVSFTKTLVKYRVIGKIYISKRNYGIFKFEYTLYDRTRTTEDKKIDQNGMYNEVLFKITTEYKKIYGKLYPSYISFFNTFQVGKPPKFILEETILDLECKCFRLTFNNHLDELYAKEKKYYDFKFKKNKIQIEKIKTLGEFEKEVLVYPKLTDKEFVIMANELNVVSRKRLKLSDLLTIEVTGLRDATPEANLINEMEYKTYEQYREFFVQETKPNTSNSKDTLFMKKDKPLFDNQPIHKNKDFGKYWMNTPLSDVVN</sequence>
<reference evidence="1 2" key="1">
    <citation type="submission" date="2024-01" db="EMBL/GenBank/DDBJ databases">
        <title>Maribacter spp. originated from different algae showed divergent polysaccharides utilization ability.</title>
        <authorList>
            <person name="Wang H."/>
            <person name="Wu Y."/>
        </authorList>
    </citation>
    <scope>NUCLEOTIDE SEQUENCE [LARGE SCALE GENOMIC DNA]</scope>
    <source>
        <strain evidence="1 2">PR1</strain>
    </source>
</reference>